<proteinExistence type="predicted"/>
<dbReference type="Pfam" id="PF04500">
    <property type="entry name" value="FLYWCH"/>
    <property type="match status" value="1"/>
</dbReference>
<dbReference type="EMBL" id="CAJNOU010004899">
    <property type="protein sequence ID" value="CAF1458939.1"/>
    <property type="molecule type" value="Genomic_DNA"/>
</dbReference>
<gene>
    <name evidence="5" type="ORF">SEV965_LOCUS34065</name>
</gene>
<evidence type="ECO:0000313" key="5">
    <source>
        <dbReference type="EMBL" id="CAF1458939.1"/>
    </source>
</evidence>
<reference evidence="5" key="1">
    <citation type="submission" date="2021-02" db="EMBL/GenBank/DDBJ databases">
        <authorList>
            <person name="Nowell W R."/>
        </authorList>
    </citation>
    <scope>NUCLEOTIDE SEQUENCE</scope>
</reference>
<sequence>MTTTAPFSSNENEPLSSSVSFIQSQKGKPMLVLNNYIFKLNKTTISTKYWICTFDECLVKVHTNTNDKLIKMVGKHCHLQESEKIDKRAFREKVKQRVVDETTPIPRIYDEECAKTTLSTAAIAVLPSEREINSAFNKAHRAVTPTIPTTQLFDIPDAFSNTLRNDNFIVLDKMIIRRQ</sequence>
<evidence type="ECO:0000256" key="2">
    <source>
        <dbReference type="ARBA" id="ARBA00022771"/>
    </source>
</evidence>
<name>A0A815Q9U8_9BILA</name>
<evidence type="ECO:0000256" key="3">
    <source>
        <dbReference type="ARBA" id="ARBA00022833"/>
    </source>
</evidence>
<keyword evidence="3" id="KW-0862">Zinc</keyword>
<dbReference type="InterPro" id="IPR007588">
    <property type="entry name" value="Znf_FLYWCH"/>
</dbReference>
<keyword evidence="2" id="KW-0863">Zinc-finger</keyword>
<keyword evidence="1" id="KW-0479">Metal-binding</keyword>
<evidence type="ECO:0000256" key="1">
    <source>
        <dbReference type="ARBA" id="ARBA00022723"/>
    </source>
</evidence>
<evidence type="ECO:0000259" key="4">
    <source>
        <dbReference type="Pfam" id="PF04500"/>
    </source>
</evidence>
<dbReference type="AlphaFoldDB" id="A0A815Q9U8"/>
<evidence type="ECO:0000313" key="6">
    <source>
        <dbReference type="Proteomes" id="UP000663889"/>
    </source>
</evidence>
<organism evidence="5 6">
    <name type="scientific">Rotaria sordida</name>
    <dbReference type="NCBI Taxonomy" id="392033"/>
    <lineage>
        <taxon>Eukaryota</taxon>
        <taxon>Metazoa</taxon>
        <taxon>Spiralia</taxon>
        <taxon>Gnathifera</taxon>
        <taxon>Rotifera</taxon>
        <taxon>Eurotatoria</taxon>
        <taxon>Bdelloidea</taxon>
        <taxon>Philodinida</taxon>
        <taxon>Philodinidae</taxon>
        <taxon>Rotaria</taxon>
    </lineage>
</organism>
<dbReference type="Gene3D" id="2.20.25.240">
    <property type="match status" value="1"/>
</dbReference>
<comment type="caution">
    <text evidence="5">The sequence shown here is derived from an EMBL/GenBank/DDBJ whole genome shotgun (WGS) entry which is preliminary data.</text>
</comment>
<dbReference type="Proteomes" id="UP000663889">
    <property type="component" value="Unassembled WGS sequence"/>
</dbReference>
<dbReference type="GO" id="GO:0008270">
    <property type="term" value="F:zinc ion binding"/>
    <property type="evidence" value="ECO:0007669"/>
    <property type="project" value="UniProtKB-KW"/>
</dbReference>
<accession>A0A815Q9U8</accession>
<feature type="domain" description="FLYWCH-type" evidence="4">
    <location>
        <begin position="21"/>
        <end position="78"/>
    </location>
</feature>
<protein>
    <recommendedName>
        <fullName evidence="4">FLYWCH-type domain-containing protein</fullName>
    </recommendedName>
</protein>